<dbReference type="GO" id="GO:0015986">
    <property type="term" value="P:proton motive force-driven ATP synthesis"/>
    <property type="evidence" value="ECO:0007669"/>
    <property type="project" value="InterPro"/>
</dbReference>
<keyword evidence="5 6" id="KW-0472">Membrane</keyword>
<gene>
    <name evidence="8" type="ORF">METZ01_LOCUS10837</name>
</gene>
<accession>A0A381NWW4</accession>
<evidence type="ECO:0000256" key="5">
    <source>
        <dbReference type="ARBA" id="ARBA00023136"/>
    </source>
</evidence>
<dbReference type="InterPro" id="IPR000454">
    <property type="entry name" value="ATP_synth_F0_csu"/>
</dbReference>
<evidence type="ECO:0000259" key="7">
    <source>
        <dbReference type="Pfam" id="PF00137"/>
    </source>
</evidence>
<evidence type="ECO:0000313" key="8">
    <source>
        <dbReference type="EMBL" id="SUZ57983.1"/>
    </source>
</evidence>
<sequence>MDATILVPVGLGLTVIGAGLGIGKFAAAAAEGIARQPEAADKISGAVQLPLFLLEGVAILAEVFIFLMLIL</sequence>
<dbReference type="Gene3D" id="1.20.20.10">
    <property type="entry name" value="F1F0 ATP synthase subunit C"/>
    <property type="match status" value="1"/>
</dbReference>
<dbReference type="EMBL" id="UINC01000590">
    <property type="protein sequence ID" value="SUZ57983.1"/>
    <property type="molecule type" value="Genomic_DNA"/>
</dbReference>
<protein>
    <recommendedName>
        <fullName evidence="7">V-ATPase proteolipid subunit C-like domain-containing protein</fullName>
    </recommendedName>
</protein>
<dbReference type="AlphaFoldDB" id="A0A381NWW4"/>
<feature type="domain" description="V-ATPase proteolipid subunit C-like" evidence="7">
    <location>
        <begin position="10"/>
        <end position="68"/>
    </location>
</feature>
<evidence type="ECO:0000256" key="3">
    <source>
        <dbReference type="ARBA" id="ARBA00022692"/>
    </source>
</evidence>
<dbReference type="GO" id="GO:0033177">
    <property type="term" value="C:proton-transporting two-sector ATPase complex, proton-transporting domain"/>
    <property type="evidence" value="ECO:0007669"/>
    <property type="project" value="InterPro"/>
</dbReference>
<comment type="subcellular location">
    <subcellularLocation>
        <location evidence="1">Membrane</location>
        <topology evidence="1">Multi-pass membrane protein</topology>
    </subcellularLocation>
</comment>
<dbReference type="GO" id="GO:0045259">
    <property type="term" value="C:proton-transporting ATP synthase complex"/>
    <property type="evidence" value="ECO:0007669"/>
    <property type="project" value="InterPro"/>
</dbReference>
<dbReference type="CDD" id="cd18121">
    <property type="entry name" value="ATP-synt_Fo_c"/>
    <property type="match status" value="1"/>
</dbReference>
<dbReference type="PRINTS" id="PR00124">
    <property type="entry name" value="ATPASEC"/>
</dbReference>
<evidence type="ECO:0000256" key="1">
    <source>
        <dbReference type="ARBA" id="ARBA00004141"/>
    </source>
</evidence>
<dbReference type="InterPro" id="IPR002379">
    <property type="entry name" value="ATPase_proteolipid_c-like_dom"/>
</dbReference>
<name>A0A381NWW4_9ZZZZ</name>
<dbReference type="SUPFAM" id="SSF81333">
    <property type="entry name" value="F1F0 ATP synthase subunit C"/>
    <property type="match status" value="1"/>
</dbReference>
<organism evidence="8">
    <name type="scientific">marine metagenome</name>
    <dbReference type="NCBI Taxonomy" id="408172"/>
    <lineage>
        <taxon>unclassified sequences</taxon>
        <taxon>metagenomes</taxon>
        <taxon>ecological metagenomes</taxon>
    </lineage>
</organism>
<feature type="transmembrane region" description="Helical" evidence="6">
    <location>
        <begin position="6"/>
        <end position="30"/>
    </location>
</feature>
<dbReference type="GO" id="GO:0015078">
    <property type="term" value="F:proton transmembrane transporter activity"/>
    <property type="evidence" value="ECO:0007669"/>
    <property type="project" value="InterPro"/>
</dbReference>
<dbReference type="InterPro" id="IPR038662">
    <property type="entry name" value="ATP_synth_F0_csu_sf"/>
</dbReference>
<keyword evidence="4 6" id="KW-1133">Transmembrane helix</keyword>
<evidence type="ECO:0000256" key="6">
    <source>
        <dbReference type="SAM" id="Phobius"/>
    </source>
</evidence>
<dbReference type="InterPro" id="IPR035921">
    <property type="entry name" value="F/V-ATP_Csub_sf"/>
</dbReference>
<feature type="transmembrane region" description="Helical" evidence="6">
    <location>
        <begin position="51"/>
        <end position="70"/>
    </location>
</feature>
<reference evidence="8" key="1">
    <citation type="submission" date="2018-05" db="EMBL/GenBank/DDBJ databases">
        <authorList>
            <person name="Lanie J.A."/>
            <person name="Ng W.-L."/>
            <person name="Kazmierczak K.M."/>
            <person name="Andrzejewski T.M."/>
            <person name="Davidsen T.M."/>
            <person name="Wayne K.J."/>
            <person name="Tettelin H."/>
            <person name="Glass J.I."/>
            <person name="Rusch D."/>
            <person name="Podicherti R."/>
            <person name="Tsui H.-C.T."/>
            <person name="Winkler M.E."/>
        </authorList>
    </citation>
    <scope>NUCLEOTIDE SEQUENCE</scope>
</reference>
<keyword evidence="3 6" id="KW-0812">Transmembrane</keyword>
<evidence type="ECO:0000256" key="2">
    <source>
        <dbReference type="ARBA" id="ARBA00006704"/>
    </source>
</evidence>
<dbReference type="Pfam" id="PF00137">
    <property type="entry name" value="ATP-synt_C"/>
    <property type="match status" value="1"/>
</dbReference>
<proteinExistence type="inferred from homology"/>
<comment type="similarity">
    <text evidence="2">Belongs to the ATPase C chain family.</text>
</comment>
<evidence type="ECO:0000256" key="4">
    <source>
        <dbReference type="ARBA" id="ARBA00022989"/>
    </source>
</evidence>